<evidence type="ECO:0000256" key="3">
    <source>
        <dbReference type="SAM" id="MobiDB-lite"/>
    </source>
</evidence>
<keyword evidence="5" id="KW-1185">Reference proteome</keyword>
<dbReference type="PANTHER" id="PTHR12993">
    <property type="entry name" value="N-ACETYLGLUCOSAMINYL-PHOSPHATIDYLINOSITOL DE-N-ACETYLASE-RELATED"/>
    <property type="match status" value="1"/>
</dbReference>
<dbReference type="NCBIfam" id="TIGR03446">
    <property type="entry name" value="mycothiol_Mca"/>
    <property type="match status" value="1"/>
</dbReference>
<comment type="caution">
    <text evidence="4">The sequence shown here is derived from an EMBL/GenBank/DDBJ whole genome shotgun (WGS) entry which is preliminary data.</text>
</comment>
<dbReference type="EMBL" id="QYZP01000002">
    <property type="protein sequence ID" value="RJN32042.1"/>
    <property type="molecule type" value="Genomic_DNA"/>
</dbReference>
<dbReference type="EC" id="3.5.1.115" evidence="2"/>
<evidence type="ECO:0000256" key="1">
    <source>
        <dbReference type="ARBA" id="ARBA00022833"/>
    </source>
</evidence>
<dbReference type="RefSeq" id="WP_119902831.1">
    <property type="nucleotide sequence ID" value="NZ_QYZP01000002.1"/>
</dbReference>
<evidence type="ECO:0000313" key="4">
    <source>
        <dbReference type="EMBL" id="RJN32042.1"/>
    </source>
</evidence>
<feature type="binding site" evidence="2">
    <location>
        <position position="58"/>
    </location>
    <ligand>
        <name>Zn(2+)</name>
        <dbReference type="ChEBI" id="CHEBI:29105"/>
    </ligand>
</feature>
<keyword evidence="2" id="KW-0378">Hydrolase</keyword>
<reference evidence="4 5" key="1">
    <citation type="submission" date="2018-09" db="EMBL/GenBank/DDBJ databases">
        <title>Nesterenkonia natronophila sp. nov., an alkaliphilic actinobacteriume isolated from a soda lake, and emended description of the genus Nesterenkonia.</title>
        <authorList>
            <person name="Menes R.J."/>
            <person name="Iriarte A."/>
        </authorList>
    </citation>
    <scope>NUCLEOTIDE SEQUENCE [LARGE SCALE GENOMIC DNA]</scope>
    <source>
        <strain evidence="4 5">M8</strain>
    </source>
</reference>
<dbReference type="InterPro" id="IPR017811">
    <property type="entry name" value="Mca"/>
</dbReference>
<keyword evidence="2" id="KW-0479">Metal-binding</keyword>
<dbReference type="GO" id="GO:0016811">
    <property type="term" value="F:hydrolase activity, acting on carbon-nitrogen (but not peptide) bonds, in linear amides"/>
    <property type="evidence" value="ECO:0007669"/>
    <property type="project" value="TreeGrafter"/>
</dbReference>
<proteinExistence type="inferred from homology"/>
<comment type="catalytic activity">
    <reaction evidence="2">
        <text>mycothiol S-conjugate + H2O = an N-acetyl-L-cysteine-S-conjugate + 1D-myo-inositol 2-amino-2-deoxy-alpha-D-glucopyranoside</text>
        <dbReference type="Rhea" id="RHEA:36543"/>
        <dbReference type="ChEBI" id="CHEBI:15377"/>
        <dbReference type="ChEBI" id="CHEBI:58718"/>
        <dbReference type="ChEBI" id="CHEBI:58886"/>
        <dbReference type="ChEBI" id="CHEBI:59633"/>
        <dbReference type="EC" id="3.5.1.115"/>
    </reaction>
</comment>
<comment type="similarity">
    <text evidence="2">Belongs to the MshB deacetylase family. Mca subfamily.</text>
</comment>
<keyword evidence="1 2" id="KW-0862">Zinc</keyword>
<evidence type="ECO:0000313" key="5">
    <source>
        <dbReference type="Proteomes" id="UP000266615"/>
    </source>
</evidence>
<dbReference type="AlphaFoldDB" id="A0A3A4F1C8"/>
<dbReference type="InterPro" id="IPR024078">
    <property type="entry name" value="LmbE-like_dom_sf"/>
</dbReference>
<protein>
    <recommendedName>
        <fullName evidence="2">Mycothiol S-conjugate amidase</fullName>
        <ecNumber evidence="2">3.5.1.115</ecNumber>
    </recommendedName>
</protein>
<dbReference type="Proteomes" id="UP000266615">
    <property type="component" value="Unassembled WGS sequence"/>
</dbReference>
<dbReference type="SUPFAM" id="SSF102588">
    <property type="entry name" value="LmbE-like"/>
    <property type="match status" value="1"/>
</dbReference>
<comment type="subunit">
    <text evidence="2">Monomer.</text>
</comment>
<comment type="cofactor">
    <cofactor evidence="2">
        <name>Zn(2+)</name>
        <dbReference type="ChEBI" id="CHEBI:29105"/>
    </cofactor>
    <text evidence="2">Binds 1 zinc ion per subunit.</text>
</comment>
<dbReference type="HAMAP" id="MF_01482">
    <property type="entry name" value="Mca"/>
    <property type="match status" value="1"/>
</dbReference>
<feature type="binding site" evidence="2">
    <location>
        <position position="186"/>
    </location>
    <ligand>
        <name>Zn(2+)</name>
        <dbReference type="ChEBI" id="CHEBI:29105"/>
    </ligand>
</feature>
<dbReference type="OrthoDB" id="158614at2"/>
<gene>
    <name evidence="2 4" type="primary">mca</name>
    <name evidence="4" type="ORF">D3250_08115</name>
</gene>
<dbReference type="Gene3D" id="3.40.50.10320">
    <property type="entry name" value="LmbE-like"/>
    <property type="match status" value="1"/>
</dbReference>
<sequence length="337" mass="36529">MHHTTSPESAPESPAVPADDPRAAAAADELEARAPSANAAVPNSEGLRLLAVHAHPDDESSKGAAMMAAYADAGAEVMVVTVTGGEAGSLLNPAAAEVPQCHRDLTGVRRLEMAEAAQALGVQHVWLGFLDSGLPEGDPPPPLPFGSYASLPLELASAPLVRLIRRFRPHVVTCYDESGGYPHPDHIMSHKTTLEAYHASGDPAKYPDSGEPWQPQKLYYDRAFNPGRFRALHEALVAAGIHSPFGERLARWDSDERPDWLTHHEVTTQVPVGDYLEARDAALRAHRTQVEPDGFFFATPNDFLREVWPYDDFVLADSKVETSIPENDLFSGLRGNA</sequence>
<feature type="region of interest" description="Disordered" evidence="3">
    <location>
        <begin position="1"/>
        <end position="42"/>
    </location>
</feature>
<evidence type="ECO:0000256" key="2">
    <source>
        <dbReference type="HAMAP-Rule" id="MF_01482"/>
    </source>
</evidence>
<feature type="binding site" evidence="2">
    <location>
        <position position="55"/>
    </location>
    <ligand>
        <name>Zn(2+)</name>
        <dbReference type="ChEBI" id="CHEBI:29105"/>
    </ligand>
</feature>
<feature type="compositionally biased region" description="Low complexity" evidence="3">
    <location>
        <begin position="1"/>
        <end position="37"/>
    </location>
</feature>
<comment type="function">
    <text evidence="2">A mycothiol (MSH, N-acetylcysteinyl-glucosaminyl-inositol) S-conjugate amidase, it recycles conjugated MSH to the N-acetyl cysteine conjugate (AcCys S-conjugate, a mercapturic acid) and the MSH precursor. Involved in MSH-dependent detoxification of a number of alkylating agents and antibiotics.</text>
</comment>
<dbReference type="GO" id="GO:0008270">
    <property type="term" value="F:zinc ion binding"/>
    <property type="evidence" value="ECO:0007669"/>
    <property type="project" value="UniProtKB-UniRule"/>
</dbReference>
<dbReference type="GO" id="GO:0010127">
    <property type="term" value="P:mycothiol-dependent detoxification"/>
    <property type="evidence" value="ECO:0007669"/>
    <property type="project" value="UniProtKB-UniRule"/>
</dbReference>
<dbReference type="GO" id="GO:0010126">
    <property type="term" value="P:mycothiol metabolic process"/>
    <property type="evidence" value="ECO:0007669"/>
    <property type="project" value="UniProtKB-UniRule"/>
</dbReference>
<dbReference type="PANTHER" id="PTHR12993:SF11">
    <property type="entry name" value="N-ACETYLGLUCOSAMINYL-PHOSPHATIDYLINOSITOL DE-N-ACETYLASE"/>
    <property type="match status" value="1"/>
</dbReference>
<dbReference type="Pfam" id="PF02585">
    <property type="entry name" value="PIG-L"/>
    <property type="match status" value="1"/>
</dbReference>
<organism evidence="4 5">
    <name type="scientific">Nesterenkonia natronophila</name>
    <dbReference type="NCBI Taxonomy" id="2174932"/>
    <lineage>
        <taxon>Bacteria</taxon>
        <taxon>Bacillati</taxon>
        <taxon>Actinomycetota</taxon>
        <taxon>Actinomycetes</taxon>
        <taxon>Micrococcales</taxon>
        <taxon>Micrococcaceae</taxon>
        <taxon>Nesterenkonia</taxon>
    </lineage>
</organism>
<name>A0A3A4F1C8_9MICC</name>
<dbReference type="InterPro" id="IPR003737">
    <property type="entry name" value="GlcNAc_PI_deacetylase-related"/>
</dbReference>
<accession>A0A3A4F1C8</accession>